<dbReference type="RefSeq" id="WP_131170555.1">
    <property type="nucleotide sequence ID" value="NZ_FXTL01000001.1"/>
</dbReference>
<dbReference type="AlphaFoldDB" id="A0A4Q9KNJ9"/>
<feature type="transmembrane region" description="Helical" evidence="2">
    <location>
        <begin position="24"/>
        <end position="44"/>
    </location>
</feature>
<keyword evidence="2" id="KW-1133">Transmembrane helix</keyword>
<name>A0A4Q9KNJ9_PROTD</name>
<proteinExistence type="predicted"/>
<gene>
    <name evidence="3" type="ORF">ET996_00255</name>
</gene>
<dbReference type="Proteomes" id="UP000291933">
    <property type="component" value="Unassembled WGS sequence"/>
</dbReference>
<keyword evidence="4" id="KW-1185">Reference proteome</keyword>
<evidence type="ECO:0000256" key="1">
    <source>
        <dbReference type="SAM" id="MobiDB-lite"/>
    </source>
</evidence>
<keyword evidence="2" id="KW-0812">Transmembrane</keyword>
<accession>A0A4Q9KNJ9</accession>
<sequence length="251" mass="24352">MSAKTEATEVESTAVEKVEFKFQIAQLLAGVTAAVAAALIGSRLGVQGTLIGAAVTAVVAGMVSQFATFGFQRTHAGLQLVISRRGPSDSDAVAAEQAVVASGASVVRAAAPQAKRGRSVHWGLALGGVALSAVVTFALTMGVLTVAESAAGRSVDGGYSTTVGGVAGKAVVEQPDAAPLVIPTATASPTPAPVTVSPVTDASPSPVSPDSPAPAPSATPTVTTAPQATPDPAAASTTVAAPSAAPQPASP</sequence>
<reference evidence="3 4" key="1">
    <citation type="submission" date="2019-01" db="EMBL/GenBank/DDBJ databases">
        <title>Lactibacter flavus gen. nov., sp. nov., a novel bacterium of the family Propionibacteriaceae isolated from raw milk and dairy products.</title>
        <authorList>
            <person name="Huptas C."/>
            <person name="Wenning M."/>
            <person name="Breitenwieser F."/>
            <person name="Doll E."/>
            <person name="Von Neubeck M."/>
            <person name="Busse H.-J."/>
            <person name="Scherer S."/>
        </authorList>
    </citation>
    <scope>NUCLEOTIDE SEQUENCE [LARGE SCALE GENOMIC DNA]</scope>
    <source>
        <strain evidence="3 4">DSM 22130</strain>
    </source>
</reference>
<evidence type="ECO:0000256" key="2">
    <source>
        <dbReference type="SAM" id="Phobius"/>
    </source>
</evidence>
<evidence type="ECO:0000313" key="4">
    <source>
        <dbReference type="Proteomes" id="UP000291933"/>
    </source>
</evidence>
<feature type="compositionally biased region" description="Low complexity" evidence="1">
    <location>
        <begin position="183"/>
        <end position="205"/>
    </location>
</feature>
<feature type="transmembrane region" description="Helical" evidence="2">
    <location>
        <begin position="50"/>
        <end position="71"/>
    </location>
</feature>
<dbReference type="EMBL" id="SDMR01000001">
    <property type="protein sequence ID" value="TBT96142.1"/>
    <property type="molecule type" value="Genomic_DNA"/>
</dbReference>
<comment type="caution">
    <text evidence="3">The sequence shown here is derived from an EMBL/GenBank/DDBJ whole genome shotgun (WGS) entry which is preliminary data.</text>
</comment>
<feature type="compositionally biased region" description="Low complexity" evidence="1">
    <location>
        <begin position="218"/>
        <end position="251"/>
    </location>
</feature>
<feature type="compositionally biased region" description="Pro residues" evidence="1">
    <location>
        <begin position="206"/>
        <end position="217"/>
    </location>
</feature>
<feature type="transmembrane region" description="Helical" evidence="2">
    <location>
        <begin position="122"/>
        <end position="144"/>
    </location>
</feature>
<keyword evidence="2" id="KW-0472">Membrane</keyword>
<protein>
    <submittedName>
        <fullName evidence="3">Uncharacterized protein</fullName>
    </submittedName>
</protein>
<organism evidence="3 4">
    <name type="scientific">Propioniciclava tarda</name>
    <dbReference type="NCBI Taxonomy" id="433330"/>
    <lineage>
        <taxon>Bacteria</taxon>
        <taxon>Bacillati</taxon>
        <taxon>Actinomycetota</taxon>
        <taxon>Actinomycetes</taxon>
        <taxon>Propionibacteriales</taxon>
        <taxon>Propionibacteriaceae</taxon>
        <taxon>Propioniciclava</taxon>
    </lineage>
</organism>
<feature type="region of interest" description="Disordered" evidence="1">
    <location>
        <begin position="183"/>
        <end position="251"/>
    </location>
</feature>
<evidence type="ECO:0000313" key="3">
    <source>
        <dbReference type="EMBL" id="TBT96142.1"/>
    </source>
</evidence>